<evidence type="ECO:0000256" key="2">
    <source>
        <dbReference type="ARBA" id="ARBA00022840"/>
    </source>
</evidence>
<gene>
    <name evidence="8" type="ORF">AAY24_12165</name>
</gene>
<dbReference type="GO" id="GO:0043565">
    <property type="term" value="F:sequence-specific DNA binding"/>
    <property type="evidence" value="ECO:0007669"/>
    <property type="project" value="InterPro"/>
</dbReference>
<evidence type="ECO:0000259" key="7">
    <source>
        <dbReference type="PROSITE" id="PS50110"/>
    </source>
</evidence>
<organism evidence="8 9">
    <name type="scientific">Sedimenticola thiotaurini</name>
    <dbReference type="NCBI Taxonomy" id="1543721"/>
    <lineage>
        <taxon>Bacteria</taxon>
        <taxon>Pseudomonadati</taxon>
        <taxon>Pseudomonadota</taxon>
        <taxon>Gammaproteobacteria</taxon>
        <taxon>Chromatiales</taxon>
        <taxon>Sedimenticolaceae</taxon>
        <taxon>Sedimenticola</taxon>
    </lineage>
</organism>
<evidence type="ECO:0000256" key="1">
    <source>
        <dbReference type="ARBA" id="ARBA00022741"/>
    </source>
</evidence>
<dbReference type="InterPro" id="IPR027417">
    <property type="entry name" value="P-loop_NTPase"/>
</dbReference>
<dbReference type="OrthoDB" id="9762726at2"/>
<dbReference type="InterPro" id="IPR025944">
    <property type="entry name" value="Sigma_54_int_dom_CS"/>
</dbReference>
<evidence type="ECO:0008006" key="10">
    <source>
        <dbReference type="Google" id="ProtNLM"/>
    </source>
</evidence>
<dbReference type="InterPro" id="IPR003593">
    <property type="entry name" value="AAA+_ATPase"/>
</dbReference>
<feature type="domain" description="Response regulatory" evidence="7">
    <location>
        <begin position="6"/>
        <end position="121"/>
    </location>
</feature>
<dbReference type="InterPro" id="IPR009057">
    <property type="entry name" value="Homeodomain-like_sf"/>
</dbReference>
<dbReference type="EMBL" id="CP011412">
    <property type="protein sequence ID" value="AKH20980.1"/>
    <property type="molecule type" value="Genomic_DNA"/>
</dbReference>
<dbReference type="PRINTS" id="PR01590">
    <property type="entry name" value="HTHFIS"/>
</dbReference>
<dbReference type="InterPro" id="IPR011006">
    <property type="entry name" value="CheY-like_superfamily"/>
</dbReference>
<dbReference type="GO" id="GO:0000160">
    <property type="term" value="P:phosphorelay signal transduction system"/>
    <property type="evidence" value="ECO:0007669"/>
    <property type="project" value="InterPro"/>
</dbReference>
<keyword evidence="1" id="KW-0547">Nucleotide-binding</keyword>
<dbReference type="Gene3D" id="3.40.50.2300">
    <property type="match status" value="1"/>
</dbReference>
<dbReference type="SMART" id="SM00448">
    <property type="entry name" value="REC"/>
    <property type="match status" value="1"/>
</dbReference>
<keyword evidence="2" id="KW-0067">ATP-binding</keyword>
<keyword evidence="3" id="KW-0805">Transcription regulation</keyword>
<dbReference type="GO" id="GO:0005524">
    <property type="term" value="F:ATP binding"/>
    <property type="evidence" value="ECO:0007669"/>
    <property type="project" value="UniProtKB-KW"/>
</dbReference>
<feature type="domain" description="Sigma-54 factor interaction" evidence="6">
    <location>
        <begin position="134"/>
        <end position="363"/>
    </location>
</feature>
<dbReference type="PROSITE" id="PS00688">
    <property type="entry name" value="SIGMA54_INTERACT_3"/>
    <property type="match status" value="1"/>
</dbReference>
<accession>A0A0F7K1D1</accession>
<evidence type="ECO:0000256" key="4">
    <source>
        <dbReference type="ARBA" id="ARBA00023163"/>
    </source>
</evidence>
<name>A0A0F7K1D1_9GAMM</name>
<dbReference type="Proteomes" id="UP000034410">
    <property type="component" value="Chromosome"/>
</dbReference>
<protein>
    <recommendedName>
        <fullName evidence="10">Sigma-54-dependent Fis family transcriptional regulator</fullName>
    </recommendedName>
</protein>
<dbReference type="PROSITE" id="PS50045">
    <property type="entry name" value="SIGMA54_INTERACT_4"/>
    <property type="match status" value="1"/>
</dbReference>
<dbReference type="CDD" id="cd00009">
    <property type="entry name" value="AAA"/>
    <property type="match status" value="1"/>
</dbReference>
<dbReference type="SUPFAM" id="SSF46689">
    <property type="entry name" value="Homeodomain-like"/>
    <property type="match status" value="1"/>
</dbReference>
<dbReference type="Pfam" id="PF25601">
    <property type="entry name" value="AAA_lid_14"/>
    <property type="match status" value="1"/>
</dbReference>
<evidence type="ECO:0000259" key="6">
    <source>
        <dbReference type="PROSITE" id="PS50045"/>
    </source>
</evidence>
<dbReference type="Gene3D" id="3.40.50.300">
    <property type="entry name" value="P-loop containing nucleotide triphosphate hydrolases"/>
    <property type="match status" value="1"/>
</dbReference>
<dbReference type="PANTHER" id="PTHR32071">
    <property type="entry name" value="TRANSCRIPTIONAL REGULATORY PROTEIN"/>
    <property type="match status" value="1"/>
</dbReference>
<dbReference type="RefSeq" id="WP_046859909.1">
    <property type="nucleotide sequence ID" value="NZ_CP011412.1"/>
</dbReference>
<dbReference type="Pfam" id="PF00158">
    <property type="entry name" value="Sigma54_activat"/>
    <property type="match status" value="1"/>
</dbReference>
<proteinExistence type="predicted"/>
<dbReference type="GO" id="GO:0006355">
    <property type="term" value="P:regulation of DNA-templated transcription"/>
    <property type="evidence" value="ECO:0007669"/>
    <property type="project" value="InterPro"/>
</dbReference>
<keyword evidence="4" id="KW-0804">Transcription</keyword>
<dbReference type="SUPFAM" id="SSF52172">
    <property type="entry name" value="CheY-like"/>
    <property type="match status" value="1"/>
</dbReference>
<dbReference type="InterPro" id="IPR001789">
    <property type="entry name" value="Sig_transdc_resp-reg_receiver"/>
</dbReference>
<evidence type="ECO:0000256" key="3">
    <source>
        <dbReference type="ARBA" id="ARBA00023015"/>
    </source>
</evidence>
<dbReference type="InterPro" id="IPR002197">
    <property type="entry name" value="HTH_Fis"/>
</dbReference>
<dbReference type="Gene3D" id="1.10.10.60">
    <property type="entry name" value="Homeodomain-like"/>
    <property type="match status" value="1"/>
</dbReference>
<feature type="modified residue" description="4-aspartylphosphate" evidence="5">
    <location>
        <position position="55"/>
    </location>
</feature>
<dbReference type="SMART" id="SM00382">
    <property type="entry name" value="AAA"/>
    <property type="match status" value="1"/>
</dbReference>
<evidence type="ECO:0000313" key="8">
    <source>
        <dbReference type="EMBL" id="AKH20980.1"/>
    </source>
</evidence>
<reference evidence="8 9" key="1">
    <citation type="journal article" date="2015" name="Genome Announc.">
        <title>Complete Genome Sequence of Sedimenticola thiotaurini Strain SIP-G1, a Polyphosphate- and Polyhydroxyalkanoate-Accumulating Sulfur-Oxidizing Gammaproteobacterium Isolated from Salt Marsh Sediments.</title>
        <authorList>
            <person name="Flood B.E."/>
            <person name="Jones D.S."/>
            <person name="Bailey J.V."/>
        </authorList>
    </citation>
    <scope>NUCLEOTIDE SEQUENCE [LARGE SCALE GENOMIC DNA]</scope>
    <source>
        <strain evidence="8 9">SIP-G1</strain>
    </source>
</reference>
<keyword evidence="5" id="KW-0597">Phosphoprotein</keyword>
<dbReference type="FunFam" id="3.40.50.300:FF:000006">
    <property type="entry name" value="DNA-binding transcriptional regulator NtrC"/>
    <property type="match status" value="1"/>
</dbReference>
<dbReference type="Gene3D" id="1.10.8.60">
    <property type="match status" value="1"/>
</dbReference>
<dbReference type="InterPro" id="IPR058031">
    <property type="entry name" value="AAA_lid_NorR"/>
</dbReference>
<dbReference type="Pfam" id="PF02954">
    <property type="entry name" value="HTH_8"/>
    <property type="match status" value="1"/>
</dbReference>
<sequence length="441" mass="49944">MSQSPRLCLVEDDAIMRASLCQRFKIEGIDCDCFTMAEEALAALEERQYEVLISDIRLPDLSGEQLYNRLIERQKLPPPTIFITGYGTIDQAVRLLKLGASDYITKPFDLDALLIKLREVAAALFDDMQGGGVELGVSPAMRQIQTTLDRLAAHQVDLLITGESGVGKEYAARYFASRIKNGTETPFIAINCAALPEDLLEAELFGHEKGAFTGAGRVRRGVFEQADGGVLFLDEVGETSPRMQAKLLRTIQERVVQRIGSENTIPVDVRLVYATNRDLKMMVDRGEFREDLYFRINVAHVHIPPLRERKEDIHWLANCVVENYFHEHKKRRLILPLTERYLESLPWPGNLRELAHAVERACILSPQEVMGPREFGATEAAPLASRGNASLKDLMEEYEKNLLRETLEHHEWRIAETAESLGISRKNLWEKMKRYAISQPG</sequence>
<evidence type="ECO:0000256" key="5">
    <source>
        <dbReference type="PROSITE-ProRule" id="PRU00169"/>
    </source>
</evidence>
<dbReference type="Pfam" id="PF00072">
    <property type="entry name" value="Response_reg"/>
    <property type="match status" value="1"/>
</dbReference>
<dbReference type="SUPFAM" id="SSF52540">
    <property type="entry name" value="P-loop containing nucleoside triphosphate hydrolases"/>
    <property type="match status" value="1"/>
</dbReference>
<dbReference type="PATRIC" id="fig|1543721.4.peg.2517"/>
<dbReference type="PANTHER" id="PTHR32071:SF57">
    <property type="entry name" value="C4-DICARBOXYLATE TRANSPORT TRANSCRIPTIONAL REGULATORY PROTEIN DCTD"/>
    <property type="match status" value="1"/>
</dbReference>
<dbReference type="InterPro" id="IPR002078">
    <property type="entry name" value="Sigma_54_int"/>
</dbReference>
<keyword evidence="9" id="KW-1185">Reference proteome</keyword>
<dbReference type="PROSITE" id="PS50110">
    <property type="entry name" value="RESPONSE_REGULATORY"/>
    <property type="match status" value="1"/>
</dbReference>
<dbReference type="KEGG" id="seds:AAY24_12165"/>
<evidence type="ECO:0000313" key="9">
    <source>
        <dbReference type="Proteomes" id="UP000034410"/>
    </source>
</evidence>
<dbReference type="AlphaFoldDB" id="A0A0F7K1D1"/>